<accession>A0ABT5YRU3</accession>
<dbReference type="SMART" id="SM00421">
    <property type="entry name" value="HTH_LUXR"/>
    <property type="match status" value="1"/>
</dbReference>
<keyword evidence="2" id="KW-0238">DNA-binding</keyword>
<dbReference type="Gene3D" id="1.10.10.10">
    <property type="entry name" value="Winged helix-like DNA-binding domain superfamily/Winged helix DNA-binding domain"/>
    <property type="match status" value="1"/>
</dbReference>
<dbReference type="SUPFAM" id="SSF46894">
    <property type="entry name" value="C-terminal effector domain of the bipartite response regulators"/>
    <property type="match status" value="1"/>
</dbReference>
<comment type="caution">
    <text evidence="5">The sequence shown here is derived from an EMBL/GenBank/DDBJ whole genome shotgun (WGS) entry which is preliminary data.</text>
</comment>
<dbReference type="PRINTS" id="PR00038">
    <property type="entry name" value="HTHLUXR"/>
</dbReference>
<dbReference type="RefSeq" id="WP_275806491.1">
    <property type="nucleotide sequence ID" value="NZ_BAAANM010000005.1"/>
</dbReference>
<evidence type="ECO:0000313" key="6">
    <source>
        <dbReference type="Proteomes" id="UP001220022"/>
    </source>
</evidence>
<dbReference type="Pfam" id="PF00196">
    <property type="entry name" value="GerE"/>
    <property type="match status" value="1"/>
</dbReference>
<name>A0ABT5YRU3_9ACTN</name>
<evidence type="ECO:0000256" key="3">
    <source>
        <dbReference type="ARBA" id="ARBA00023163"/>
    </source>
</evidence>
<sequence length="228" mass="24770">MLLGPDSAPPALQPLTDSDALATVLDTMRIRRVRELRLALPRRPCDRLVREQAVQLSAELAGRGAQVRVLHLGDADRDPAYADDTRRIAASGARMRMLPHLPVWMAVADRDLAIVLPDPGFGDSSATLLRGPILVGAYQALFDQVWALSTPSADVPGDATRAAERGGLNTREREALVLLAEGLTDEGISRRTGLSVRTIRRTIAGVMAKVEAQSRFQAGAEVVRRQWI</sequence>
<gene>
    <name evidence="5" type="ORF">P2L57_00765</name>
</gene>
<evidence type="ECO:0000256" key="2">
    <source>
        <dbReference type="ARBA" id="ARBA00023125"/>
    </source>
</evidence>
<feature type="domain" description="HTH luxR-type" evidence="4">
    <location>
        <begin position="161"/>
        <end position="226"/>
    </location>
</feature>
<evidence type="ECO:0000313" key="5">
    <source>
        <dbReference type="EMBL" id="MDF2254306.1"/>
    </source>
</evidence>
<evidence type="ECO:0000256" key="1">
    <source>
        <dbReference type="ARBA" id="ARBA00023015"/>
    </source>
</evidence>
<dbReference type="InterPro" id="IPR039420">
    <property type="entry name" value="WalR-like"/>
</dbReference>
<dbReference type="EMBL" id="JARHTQ010000001">
    <property type="protein sequence ID" value="MDF2254306.1"/>
    <property type="molecule type" value="Genomic_DNA"/>
</dbReference>
<dbReference type="InterPro" id="IPR016032">
    <property type="entry name" value="Sig_transdc_resp-reg_C-effctor"/>
</dbReference>
<keyword evidence="6" id="KW-1185">Reference proteome</keyword>
<protein>
    <submittedName>
        <fullName evidence="5">LuxR C-terminal-related transcriptional regulator</fullName>
    </submittedName>
</protein>
<dbReference type="CDD" id="cd06170">
    <property type="entry name" value="LuxR_C_like"/>
    <property type="match status" value="1"/>
</dbReference>
<dbReference type="PROSITE" id="PS50043">
    <property type="entry name" value="HTH_LUXR_2"/>
    <property type="match status" value="1"/>
</dbReference>
<evidence type="ECO:0000259" key="4">
    <source>
        <dbReference type="PROSITE" id="PS50043"/>
    </source>
</evidence>
<organism evidence="5 6">
    <name type="scientific">Streptantibioticus ferralitis</name>
    <dbReference type="NCBI Taxonomy" id="236510"/>
    <lineage>
        <taxon>Bacteria</taxon>
        <taxon>Bacillati</taxon>
        <taxon>Actinomycetota</taxon>
        <taxon>Actinomycetes</taxon>
        <taxon>Kitasatosporales</taxon>
        <taxon>Streptomycetaceae</taxon>
        <taxon>Streptantibioticus</taxon>
    </lineage>
</organism>
<keyword evidence="1" id="KW-0805">Transcription regulation</keyword>
<dbReference type="InterPro" id="IPR036388">
    <property type="entry name" value="WH-like_DNA-bd_sf"/>
</dbReference>
<dbReference type="PANTHER" id="PTHR43214">
    <property type="entry name" value="TWO-COMPONENT RESPONSE REGULATOR"/>
    <property type="match status" value="1"/>
</dbReference>
<reference evidence="5 6" key="1">
    <citation type="submission" date="2023-03" db="EMBL/GenBank/DDBJ databases">
        <title>Draft genome sequence of type strain Streptomyces ferralitis JCM 14344.</title>
        <authorList>
            <person name="Klaysubun C."/>
            <person name="Duangmal K."/>
        </authorList>
    </citation>
    <scope>NUCLEOTIDE SEQUENCE [LARGE SCALE GENOMIC DNA]</scope>
    <source>
        <strain evidence="5 6">JCM 14344</strain>
    </source>
</reference>
<proteinExistence type="predicted"/>
<keyword evidence="3" id="KW-0804">Transcription</keyword>
<dbReference type="InterPro" id="IPR000792">
    <property type="entry name" value="Tscrpt_reg_LuxR_C"/>
</dbReference>
<dbReference type="PANTHER" id="PTHR43214:SF24">
    <property type="entry name" value="TRANSCRIPTIONAL REGULATORY PROTEIN NARL-RELATED"/>
    <property type="match status" value="1"/>
</dbReference>
<dbReference type="Proteomes" id="UP001220022">
    <property type="component" value="Unassembled WGS sequence"/>
</dbReference>